<evidence type="ECO:0000313" key="3">
    <source>
        <dbReference type="Proteomes" id="UP000323258"/>
    </source>
</evidence>
<dbReference type="AlphaFoldDB" id="A0A5D4GPV6"/>
<dbReference type="OrthoDB" id="8116852at2"/>
<reference evidence="2 3" key="1">
    <citation type="submission" date="2019-08" db="EMBL/GenBank/DDBJ databases">
        <authorList>
            <person name="Seo Y.L."/>
        </authorList>
    </citation>
    <scope>NUCLEOTIDE SEQUENCE [LARGE SCALE GENOMIC DNA]</scope>
    <source>
        <strain evidence="2 3">MaA-C15</strain>
    </source>
</reference>
<dbReference type="SMART" id="SM00530">
    <property type="entry name" value="HTH_XRE"/>
    <property type="match status" value="1"/>
</dbReference>
<protein>
    <submittedName>
        <fullName evidence="2">Helix-turn-helix domain-containing protein</fullName>
    </submittedName>
</protein>
<gene>
    <name evidence="2" type="ORF">FY036_15725</name>
</gene>
<organism evidence="2 3">
    <name type="scientific">Neoaquamicrobium microcysteis</name>
    <dbReference type="NCBI Taxonomy" id="2682781"/>
    <lineage>
        <taxon>Bacteria</taxon>
        <taxon>Pseudomonadati</taxon>
        <taxon>Pseudomonadota</taxon>
        <taxon>Alphaproteobacteria</taxon>
        <taxon>Hyphomicrobiales</taxon>
        <taxon>Phyllobacteriaceae</taxon>
        <taxon>Neoaquamicrobium</taxon>
    </lineage>
</organism>
<dbReference type="EMBL" id="VSZS01000065">
    <property type="protein sequence ID" value="TYR30901.1"/>
    <property type="molecule type" value="Genomic_DNA"/>
</dbReference>
<sequence>MIELVDAVTTALGSGTNIVTALRDATGYSVEQMSVASGLSSAEIVDLEAGTDNDTSKLTRLASALGLPAGTIPES</sequence>
<comment type="caution">
    <text evidence="2">The sequence shown here is derived from an EMBL/GenBank/DDBJ whole genome shotgun (WGS) entry which is preliminary data.</text>
</comment>
<keyword evidence="3" id="KW-1185">Reference proteome</keyword>
<dbReference type="RefSeq" id="WP_148915702.1">
    <property type="nucleotide sequence ID" value="NZ_VSZS01000065.1"/>
</dbReference>
<evidence type="ECO:0000259" key="1">
    <source>
        <dbReference type="SMART" id="SM00530"/>
    </source>
</evidence>
<name>A0A5D4GPV6_9HYPH</name>
<proteinExistence type="predicted"/>
<dbReference type="Proteomes" id="UP000323258">
    <property type="component" value="Unassembled WGS sequence"/>
</dbReference>
<dbReference type="GO" id="GO:0003677">
    <property type="term" value="F:DNA binding"/>
    <property type="evidence" value="ECO:0007669"/>
    <property type="project" value="InterPro"/>
</dbReference>
<dbReference type="Gene3D" id="1.10.260.40">
    <property type="entry name" value="lambda repressor-like DNA-binding domains"/>
    <property type="match status" value="1"/>
</dbReference>
<reference evidence="2 3" key="2">
    <citation type="submission" date="2019-09" db="EMBL/GenBank/DDBJ databases">
        <title>Mesorhizobium sp. MaA-C15 isolated from Microcystis aeruginosa.</title>
        <authorList>
            <person name="Jeong S.E."/>
            <person name="Jin H.M."/>
            <person name="Jeon C.O."/>
        </authorList>
    </citation>
    <scope>NUCLEOTIDE SEQUENCE [LARGE SCALE GENOMIC DNA]</scope>
    <source>
        <strain evidence="2 3">MaA-C15</strain>
    </source>
</reference>
<accession>A0A5D4GPV6</accession>
<dbReference type="InterPro" id="IPR001387">
    <property type="entry name" value="Cro/C1-type_HTH"/>
</dbReference>
<dbReference type="InterPro" id="IPR010982">
    <property type="entry name" value="Lambda_DNA-bd_dom_sf"/>
</dbReference>
<evidence type="ECO:0000313" key="2">
    <source>
        <dbReference type="EMBL" id="TYR30901.1"/>
    </source>
</evidence>
<dbReference type="CDD" id="cd00093">
    <property type="entry name" value="HTH_XRE"/>
    <property type="match status" value="1"/>
</dbReference>
<feature type="domain" description="HTH cro/C1-type" evidence="1">
    <location>
        <begin position="18"/>
        <end position="72"/>
    </location>
</feature>
<dbReference type="SUPFAM" id="SSF47413">
    <property type="entry name" value="lambda repressor-like DNA-binding domains"/>
    <property type="match status" value="1"/>
</dbReference>